<evidence type="ECO:0000256" key="6">
    <source>
        <dbReference type="ARBA" id="ARBA00031828"/>
    </source>
</evidence>
<dbReference type="Gene3D" id="3.40.50.1000">
    <property type="entry name" value="HAD superfamily/HAD-like"/>
    <property type="match status" value="1"/>
</dbReference>
<reference evidence="8 9" key="1">
    <citation type="submission" date="2024-09" db="EMBL/GenBank/DDBJ databases">
        <authorList>
            <person name="Sun Q."/>
            <person name="Mori K."/>
        </authorList>
    </citation>
    <scope>NUCLEOTIDE SEQUENCE [LARGE SCALE GENOMIC DNA]</scope>
    <source>
        <strain evidence="8 9">TISTR 1856</strain>
    </source>
</reference>
<evidence type="ECO:0000256" key="1">
    <source>
        <dbReference type="ARBA" id="ARBA00004496"/>
    </source>
</evidence>
<dbReference type="InterPro" id="IPR006549">
    <property type="entry name" value="HAD-SF_hydro_IIIA"/>
</dbReference>
<evidence type="ECO:0000256" key="3">
    <source>
        <dbReference type="ARBA" id="ARBA00022723"/>
    </source>
</evidence>
<sequence>MHTTDGAVLRAVLFDRDGTLVHDVPYNGDPVLVRLVDGAEQALARLRAAGLRTGIVTNQSGIGRGLITREQAEAVTAEVVRRVGGVDVVRLCEHAPDDGCRCRKPAPGMIESALAELGLHPSEVAVVGDSPGDAAAAAAAGCRAVLVPQDAPDLLAALDRLLPVVAAR</sequence>
<keyword evidence="5 7" id="KW-0119">Carbohydrate metabolism</keyword>
<dbReference type="InterPro" id="IPR004446">
    <property type="entry name" value="Heptose_bisP_phosphatase"/>
</dbReference>
<evidence type="ECO:0000313" key="9">
    <source>
        <dbReference type="Proteomes" id="UP001589748"/>
    </source>
</evidence>
<dbReference type="PANTHER" id="PTHR42891">
    <property type="entry name" value="D-GLYCERO-BETA-D-MANNO-HEPTOSE-1,7-BISPHOSPHATE 7-PHOSPHATASE"/>
    <property type="match status" value="1"/>
</dbReference>
<evidence type="ECO:0000256" key="5">
    <source>
        <dbReference type="ARBA" id="ARBA00023277"/>
    </source>
</evidence>
<keyword evidence="4 7" id="KW-0378">Hydrolase</keyword>
<dbReference type="InterPro" id="IPR036412">
    <property type="entry name" value="HAD-like_sf"/>
</dbReference>
<evidence type="ECO:0000256" key="4">
    <source>
        <dbReference type="ARBA" id="ARBA00022801"/>
    </source>
</evidence>
<comment type="caution">
    <text evidence="8">The sequence shown here is derived from an EMBL/GenBank/DDBJ whole genome shotgun (WGS) entry which is preliminary data.</text>
</comment>
<dbReference type="InterPro" id="IPR006543">
    <property type="entry name" value="Histidinol-phos"/>
</dbReference>
<protein>
    <recommendedName>
        <fullName evidence="6 7">D,D-heptose 1,7-bisphosphate phosphatase</fullName>
        <ecNumber evidence="7">3.1.3.-</ecNumber>
    </recommendedName>
</protein>
<evidence type="ECO:0000313" key="8">
    <source>
        <dbReference type="EMBL" id="MFB9375453.1"/>
    </source>
</evidence>
<keyword evidence="2 7" id="KW-0963">Cytoplasm</keyword>
<proteinExistence type="inferred from homology"/>
<dbReference type="Proteomes" id="UP001589748">
    <property type="component" value="Unassembled WGS sequence"/>
</dbReference>
<evidence type="ECO:0000256" key="2">
    <source>
        <dbReference type="ARBA" id="ARBA00022490"/>
    </source>
</evidence>
<dbReference type="PIRSF" id="PIRSF004682">
    <property type="entry name" value="GmhB"/>
    <property type="match status" value="1"/>
</dbReference>
<dbReference type="Pfam" id="PF00702">
    <property type="entry name" value="Hydrolase"/>
    <property type="match status" value="1"/>
</dbReference>
<dbReference type="SUPFAM" id="SSF56784">
    <property type="entry name" value="HAD-like"/>
    <property type="match status" value="1"/>
</dbReference>
<dbReference type="InterPro" id="IPR023214">
    <property type="entry name" value="HAD_sf"/>
</dbReference>
<evidence type="ECO:0000256" key="7">
    <source>
        <dbReference type="PIRNR" id="PIRNR004682"/>
    </source>
</evidence>
<gene>
    <name evidence="8" type="ORF">ACFFVI_00580</name>
</gene>
<dbReference type="EC" id="3.1.3.-" evidence="7"/>
<dbReference type="EMBL" id="JBHMDM010000001">
    <property type="protein sequence ID" value="MFB9375453.1"/>
    <property type="molecule type" value="Genomic_DNA"/>
</dbReference>
<dbReference type="RefSeq" id="WP_380136296.1">
    <property type="nucleotide sequence ID" value="NZ_JBHLUI010000006.1"/>
</dbReference>
<keyword evidence="9" id="KW-1185">Reference proteome</keyword>
<comment type="similarity">
    <text evidence="7">Belongs to the gmhB family.</text>
</comment>
<keyword evidence="3" id="KW-0479">Metal-binding</keyword>
<name>A0ABV5LMW9_9ACTN</name>
<accession>A0ABV5LMW9</accession>
<dbReference type="NCBIfam" id="TIGR01656">
    <property type="entry name" value="Histidinol-ppas"/>
    <property type="match status" value="1"/>
</dbReference>
<comment type="subcellular location">
    <subcellularLocation>
        <location evidence="1 7">Cytoplasm</location>
    </subcellularLocation>
</comment>
<dbReference type="NCBIfam" id="TIGR01662">
    <property type="entry name" value="HAD-SF-IIIA"/>
    <property type="match status" value="1"/>
</dbReference>
<dbReference type="PANTHER" id="PTHR42891:SF1">
    <property type="entry name" value="D-GLYCERO-BETA-D-MANNO-HEPTOSE-1,7-BISPHOSPHATE 7-PHOSPHATASE"/>
    <property type="match status" value="1"/>
</dbReference>
<organism evidence="8 9">
    <name type="scientific">Kineococcus gynurae</name>
    <dbReference type="NCBI Taxonomy" id="452979"/>
    <lineage>
        <taxon>Bacteria</taxon>
        <taxon>Bacillati</taxon>
        <taxon>Actinomycetota</taxon>
        <taxon>Actinomycetes</taxon>
        <taxon>Kineosporiales</taxon>
        <taxon>Kineosporiaceae</taxon>
        <taxon>Kineococcus</taxon>
    </lineage>
</organism>